<reference evidence="1 2" key="1">
    <citation type="submission" date="2024-07" db="EMBL/GenBank/DDBJ databases">
        <title>Enhanced genomic and transcriptomic resources for Trichinella pseudospiralis and T. spiralis underpin the discovery of pronounced molecular differences between stages and species.</title>
        <authorList>
            <person name="Pasi K.K."/>
            <person name="La Rosa G."/>
            <person name="Gomez-Morales M.A."/>
            <person name="Tosini F."/>
            <person name="Sumanam S."/>
            <person name="Young N.D."/>
            <person name="Chang B.C."/>
            <person name="Robin G.B."/>
        </authorList>
    </citation>
    <scope>NUCLEOTIDE SEQUENCE [LARGE SCALE GENOMIC DNA]</scope>
    <source>
        <strain evidence="1">ISS534</strain>
    </source>
</reference>
<dbReference type="EMBL" id="JBEUSY010000490">
    <property type="protein sequence ID" value="KAL1229374.1"/>
    <property type="molecule type" value="Genomic_DNA"/>
</dbReference>
<comment type="caution">
    <text evidence="1">The sequence shown here is derived from an EMBL/GenBank/DDBJ whole genome shotgun (WGS) entry which is preliminary data.</text>
</comment>
<gene>
    <name evidence="1" type="ORF">TSPI_04607</name>
</gene>
<evidence type="ECO:0000313" key="1">
    <source>
        <dbReference type="EMBL" id="KAL1229374.1"/>
    </source>
</evidence>
<name>A0ABR3K6L5_TRISP</name>
<proteinExistence type="predicted"/>
<protein>
    <submittedName>
        <fullName evidence="1">Neuromedin-U receptor</fullName>
    </submittedName>
</protein>
<evidence type="ECO:0000313" key="2">
    <source>
        <dbReference type="Proteomes" id="UP001558632"/>
    </source>
</evidence>
<keyword evidence="2" id="KW-1185">Reference proteome</keyword>
<sequence>MTKIGTALLLFQIPSEHENLNISNPSSRKEYTGPEQLYTLFYIYNIRLSQLVISVATALYMSIQDIIIS</sequence>
<dbReference type="Proteomes" id="UP001558632">
    <property type="component" value="Unassembled WGS sequence"/>
</dbReference>
<keyword evidence="1" id="KW-0675">Receptor</keyword>
<accession>A0ABR3K6L5</accession>
<organism evidence="1 2">
    <name type="scientific">Trichinella spiralis</name>
    <name type="common">Trichina worm</name>
    <dbReference type="NCBI Taxonomy" id="6334"/>
    <lineage>
        <taxon>Eukaryota</taxon>
        <taxon>Metazoa</taxon>
        <taxon>Ecdysozoa</taxon>
        <taxon>Nematoda</taxon>
        <taxon>Enoplea</taxon>
        <taxon>Dorylaimia</taxon>
        <taxon>Trichinellida</taxon>
        <taxon>Trichinellidae</taxon>
        <taxon>Trichinella</taxon>
    </lineage>
</organism>